<accession>A0A8J4Y4A5</accession>
<sequence>MEELEDVDDILQFHDVAEILQARRHGRERHIIRQRVDLLEEFTAQEFLKRFRLSKDCVASLLDELRQYLPTSIDRRGVSLRLSARPTTAPAPLRTGQGTTITPDPRYSAHAYHRAGTVREARMPLFIWWHYHQCHHPPPLSSIIAARGAA</sequence>
<proteinExistence type="predicted"/>
<gene>
    <name evidence="2" type="ORF">GWK47_013731</name>
</gene>
<feature type="region of interest" description="Disordered" evidence="1">
    <location>
        <begin position="86"/>
        <end position="105"/>
    </location>
</feature>
<evidence type="ECO:0000256" key="1">
    <source>
        <dbReference type="SAM" id="MobiDB-lite"/>
    </source>
</evidence>
<evidence type="ECO:0000313" key="3">
    <source>
        <dbReference type="Proteomes" id="UP000770661"/>
    </source>
</evidence>
<organism evidence="2 3">
    <name type="scientific">Chionoecetes opilio</name>
    <name type="common">Atlantic snow crab</name>
    <name type="synonym">Cancer opilio</name>
    <dbReference type="NCBI Taxonomy" id="41210"/>
    <lineage>
        <taxon>Eukaryota</taxon>
        <taxon>Metazoa</taxon>
        <taxon>Ecdysozoa</taxon>
        <taxon>Arthropoda</taxon>
        <taxon>Crustacea</taxon>
        <taxon>Multicrustacea</taxon>
        <taxon>Malacostraca</taxon>
        <taxon>Eumalacostraca</taxon>
        <taxon>Eucarida</taxon>
        <taxon>Decapoda</taxon>
        <taxon>Pleocyemata</taxon>
        <taxon>Brachyura</taxon>
        <taxon>Eubrachyura</taxon>
        <taxon>Majoidea</taxon>
        <taxon>Majidae</taxon>
        <taxon>Chionoecetes</taxon>
    </lineage>
</organism>
<keyword evidence="3" id="KW-1185">Reference proteome</keyword>
<name>A0A8J4Y4A5_CHIOP</name>
<dbReference type="OrthoDB" id="6590376at2759"/>
<dbReference type="EMBL" id="JACEEZ010020370">
    <property type="protein sequence ID" value="KAG0714635.1"/>
    <property type="molecule type" value="Genomic_DNA"/>
</dbReference>
<evidence type="ECO:0000313" key="2">
    <source>
        <dbReference type="EMBL" id="KAG0714635.1"/>
    </source>
</evidence>
<dbReference type="Proteomes" id="UP000770661">
    <property type="component" value="Unassembled WGS sequence"/>
</dbReference>
<protein>
    <submittedName>
        <fullName evidence="2">Uncharacterized protein</fullName>
    </submittedName>
</protein>
<comment type="caution">
    <text evidence="2">The sequence shown here is derived from an EMBL/GenBank/DDBJ whole genome shotgun (WGS) entry which is preliminary data.</text>
</comment>
<dbReference type="AlphaFoldDB" id="A0A8J4Y4A5"/>
<reference evidence="2" key="1">
    <citation type="submission" date="2020-07" db="EMBL/GenBank/DDBJ databases">
        <title>The High-quality genome of the commercially important snow crab, Chionoecetes opilio.</title>
        <authorList>
            <person name="Jeong J.-H."/>
            <person name="Ryu S."/>
        </authorList>
    </citation>
    <scope>NUCLEOTIDE SEQUENCE</scope>
    <source>
        <strain evidence="2">MADBK_172401_WGS</strain>
        <tissue evidence="2">Digestive gland</tissue>
    </source>
</reference>